<dbReference type="SUPFAM" id="SSF101386">
    <property type="entry name" value="all-alpha NTP pyrophosphatases"/>
    <property type="match status" value="2"/>
</dbReference>
<dbReference type="EMBL" id="JAVIKH010000013">
    <property type="protein sequence ID" value="MDX8336790.1"/>
    <property type="molecule type" value="Genomic_DNA"/>
</dbReference>
<dbReference type="Pfam" id="PF03819">
    <property type="entry name" value="MazG"/>
    <property type="match status" value="2"/>
</dbReference>
<keyword evidence="3" id="KW-1185">Reference proteome</keyword>
<sequence length="250" mass="29356">MEKFNKFVNIIKKLRKPDGCPWDREQTLETLKPHLLEETYEVLEVMDEGGEKLKNELGDLLLQIVFQANICEEKGEFKIDDVIDSISEKMIRRHPHVFGEKNNIKTSDEVLINWEKIKKEEKEHKDRNSVLDGIPKGMSALLRAEKLQKKASKIGFDWPEIHGVIDKVEEEIDELRDEIMMENIEKAREELGDLFFALVNLSRHLGVNPEICLNEASNKFERRFRYVESNCNLEESTLEEMDKLWEEAKK</sequence>
<protein>
    <submittedName>
        <fullName evidence="2">Nucleoside triphosphate pyrophosphohydrolase</fullName>
        <ecNumber evidence="2">3.6.1.9</ecNumber>
    </submittedName>
</protein>
<dbReference type="RefSeq" id="WP_320314168.1">
    <property type="nucleotide sequence ID" value="NZ_JAVIKH010000013.1"/>
</dbReference>
<dbReference type="InterPro" id="IPR004518">
    <property type="entry name" value="MazG-like_dom"/>
</dbReference>
<dbReference type="CDD" id="cd11529">
    <property type="entry name" value="NTP-PPase_MazG_Cterm"/>
    <property type="match status" value="1"/>
</dbReference>
<keyword evidence="2" id="KW-0378">Hydrolase</keyword>
<comment type="caution">
    <text evidence="2">The sequence shown here is derived from an EMBL/GenBank/DDBJ whole genome shotgun (WGS) entry which is preliminary data.</text>
</comment>
<dbReference type="EC" id="3.6.1.9" evidence="2"/>
<dbReference type="NCBIfam" id="NF007113">
    <property type="entry name" value="PRK09562.1"/>
    <property type="match status" value="1"/>
</dbReference>
<dbReference type="Gene3D" id="1.10.287.1080">
    <property type="entry name" value="MazG-like"/>
    <property type="match status" value="2"/>
</dbReference>
<organism evidence="2 3">
    <name type="scientific">Candidatus Cetobacterium colombiensis</name>
    <dbReference type="NCBI Taxonomy" id="3073100"/>
    <lineage>
        <taxon>Bacteria</taxon>
        <taxon>Fusobacteriati</taxon>
        <taxon>Fusobacteriota</taxon>
        <taxon>Fusobacteriia</taxon>
        <taxon>Fusobacteriales</taxon>
        <taxon>Fusobacteriaceae</taxon>
        <taxon>Cetobacterium</taxon>
    </lineage>
</organism>
<dbReference type="PANTHER" id="PTHR30522:SF0">
    <property type="entry name" value="NUCLEOSIDE TRIPHOSPHATE PYROPHOSPHOHYDROLASE"/>
    <property type="match status" value="1"/>
</dbReference>
<dbReference type="GO" id="GO:0047429">
    <property type="term" value="F:nucleoside triphosphate diphosphatase activity"/>
    <property type="evidence" value="ECO:0007669"/>
    <property type="project" value="UniProtKB-EC"/>
</dbReference>
<dbReference type="CDD" id="cd11528">
    <property type="entry name" value="NTP-PPase_MazG_Nterm"/>
    <property type="match status" value="1"/>
</dbReference>
<dbReference type="InterPro" id="IPR048015">
    <property type="entry name" value="NTP-PPase_MazG-like_N"/>
</dbReference>
<proteinExistence type="predicted"/>
<dbReference type="InterPro" id="IPR048011">
    <property type="entry name" value="NTP-PPase_MazG-like_C"/>
</dbReference>
<dbReference type="NCBIfam" id="TIGR00444">
    <property type="entry name" value="mazG"/>
    <property type="match status" value="1"/>
</dbReference>
<evidence type="ECO:0000313" key="3">
    <source>
        <dbReference type="Proteomes" id="UP001279681"/>
    </source>
</evidence>
<reference evidence="3" key="1">
    <citation type="submission" date="2023-07" db="EMBL/GenBank/DDBJ databases">
        <authorList>
            <person name="Colorado M.A."/>
            <person name="Villamil L.M."/>
            <person name="Melo J.F."/>
            <person name="Rodriguez J.A."/>
            <person name="Ruiz R.Y."/>
        </authorList>
    </citation>
    <scope>NUCLEOTIDE SEQUENCE [LARGE SCALE GENOMIC DNA]</scope>
    <source>
        <strain evidence="3">C33</strain>
    </source>
</reference>
<gene>
    <name evidence="2" type="primary">mazG</name>
    <name evidence="2" type="ORF">RFV38_09840</name>
</gene>
<evidence type="ECO:0000313" key="2">
    <source>
        <dbReference type="EMBL" id="MDX8336790.1"/>
    </source>
</evidence>
<feature type="domain" description="NTP pyrophosphohydrolase MazG-like" evidence="1">
    <location>
        <begin position="26"/>
        <end position="98"/>
    </location>
</feature>
<name>A0ABU4WEG2_9FUSO</name>
<dbReference type="PANTHER" id="PTHR30522">
    <property type="entry name" value="NUCLEOSIDE TRIPHOSPHATE PYROPHOSPHOHYDROLASE"/>
    <property type="match status" value="1"/>
</dbReference>
<accession>A0ABU4WEG2</accession>
<dbReference type="Proteomes" id="UP001279681">
    <property type="component" value="Unassembled WGS sequence"/>
</dbReference>
<dbReference type="InterPro" id="IPR011551">
    <property type="entry name" value="NTP_PyrPHydrolase_MazG"/>
</dbReference>
<evidence type="ECO:0000259" key="1">
    <source>
        <dbReference type="Pfam" id="PF03819"/>
    </source>
</evidence>
<feature type="domain" description="NTP pyrophosphohydrolase MazG-like" evidence="1">
    <location>
        <begin position="166"/>
        <end position="224"/>
    </location>
</feature>